<keyword evidence="2" id="KW-1185">Reference proteome</keyword>
<evidence type="ECO:0000313" key="2">
    <source>
        <dbReference type="Proteomes" id="UP000324222"/>
    </source>
</evidence>
<proteinExistence type="predicted"/>
<dbReference type="AlphaFoldDB" id="A0A5B7EJH8"/>
<protein>
    <submittedName>
        <fullName evidence="1">Uncharacterized protein</fullName>
    </submittedName>
</protein>
<gene>
    <name evidence="1" type="ORF">E2C01_026755</name>
</gene>
<sequence length="146" mass="15960">MNMEIRCGTEKSSLSFASPPVIGFRHFSHSATHHRPALAARHSAPSLPASAAPHWILQYSVLEFVTVSPRFINLIRLALRTGRRLGEAGWEEGRLADWEKRAAGGTNEPDARRQLEPLLDVAKPRLACLQAAHTSYSASGPADAEI</sequence>
<accession>A0A5B7EJH8</accession>
<name>A0A5B7EJH8_PORTR</name>
<comment type="caution">
    <text evidence="1">The sequence shown here is derived from an EMBL/GenBank/DDBJ whole genome shotgun (WGS) entry which is preliminary data.</text>
</comment>
<organism evidence="1 2">
    <name type="scientific">Portunus trituberculatus</name>
    <name type="common">Swimming crab</name>
    <name type="synonym">Neptunus trituberculatus</name>
    <dbReference type="NCBI Taxonomy" id="210409"/>
    <lineage>
        <taxon>Eukaryota</taxon>
        <taxon>Metazoa</taxon>
        <taxon>Ecdysozoa</taxon>
        <taxon>Arthropoda</taxon>
        <taxon>Crustacea</taxon>
        <taxon>Multicrustacea</taxon>
        <taxon>Malacostraca</taxon>
        <taxon>Eumalacostraca</taxon>
        <taxon>Eucarida</taxon>
        <taxon>Decapoda</taxon>
        <taxon>Pleocyemata</taxon>
        <taxon>Brachyura</taxon>
        <taxon>Eubrachyura</taxon>
        <taxon>Portunoidea</taxon>
        <taxon>Portunidae</taxon>
        <taxon>Portuninae</taxon>
        <taxon>Portunus</taxon>
    </lineage>
</organism>
<dbReference type="EMBL" id="VSRR010002829">
    <property type="protein sequence ID" value="MPC33407.1"/>
    <property type="molecule type" value="Genomic_DNA"/>
</dbReference>
<evidence type="ECO:0000313" key="1">
    <source>
        <dbReference type="EMBL" id="MPC33407.1"/>
    </source>
</evidence>
<dbReference type="Proteomes" id="UP000324222">
    <property type="component" value="Unassembled WGS sequence"/>
</dbReference>
<reference evidence="1 2" key="1">
    <citation type="submission" date="2019-05" db="EMBL/GenBank/DDBJ databases">
        <title>Another draft genome of Portunus trituberculatus and its Hox gene families provides insights of decapod evolution.</title>
        <authorList>
            <person name="Jeong J.-H."/>
            <person name="Song I."/>
            <person name="Kim S."/>
            <person name="Choi T."/>
            <person name="Kim D."/>
            <person name="Ryu S."/>
            <person name="Kim W."/>
        </authorList>
    </citation>
    <scope>NUCLEOTIDE SEQUENCE [LARGE SCALE GENOMIC DNA]</scope>
    <source>
        <tissue evidence="1">Muscle</tissue>
    </source>
</reference>